<dbReference type="OrthoDB" id="2800852at2759"/>
<dbReference type="Pfam" id="PF14529">
    <property type="entry name" value="Exo_endo_phos_2"/>
    <property type="match status" value="1"/>
</dbReference>
<dbReference type="Proteomes" id="UP000237438">
    <property type="component" value="Unassembled WGS sequence"/>
</dbReference>
<reference evidence="2 3" key="1">
    <citation type="submission" date="2017-10" db="EMBL/GenBank/DDBJ databases">
        <title>Development of genomic resources for the powdery mildew, Erysiphe pulchra.</title>
        <authorList>
            <person name="Wadl P.A."/>
            <person name="Mack B.M."/>
            <person name="Moore G."/>
            <person name="Beltz S.B."/>
        </authorList>
    </citation>
    <scope>NUCLEOTIDE SEQUENCE [LARGE SCALE GENOMIC DNA]</scope>
    <source>
        <strain evidence="2">Cflorida</strain>
    </source>
</reference>
<comment type="caution">
    <text evidence="2">The sequence shown here is derived from an EMBL/GenBank/DDBJ whole genome shotgun (WGS) entry which is preliminary data.</text>
</comment>
<sequence length="228" mass="25938">MVILGPTSAKAAAIVKAKSANENRFRNATVERQETWITFVDGLLQQELAFIHNTVSIREMSWKRRSKNDEPHGYIQICVPEPKAPSSLLPIWNINNAPIGSDEAECGKDKLLSYMESPFIISGDFNLRHPLWDSTVVHPRSNCDSLIKWYGSNFLKRLNPIKSQTHNQGGTLDRAFCTDMSANYEVRTDLHTTSDHETLVYSLYWSHRAQSDSNFQYKAFDNGGFLKL</sequence>
<dbReference type="Gene3D" id="3.60.10.10">
    <property type="entry name" value="Endonuclease/exonuclease/phosphatase"/>
    <property type="match status" value="1"/>
</dbReference>
<feature type="domain" description="Endonuclease/exonuclease/phosphatase" evidence="1">
    <location>
        <begin position="117"/>
        <end position="197"/>
    </location>
</feature>
<protein>
    <recommendedName>
        <fullName evidence="1">Endonuclease/exonuclease/phosphatase domain-containing protein</fullName>
    </recommendedName>
</protein>
<dbReference type="AlphaFoldDB" id="A0A2S4PW31"/>
<organism evidence="2 3">
    <name type="scientific">Erysiphe pulchra</name>
    <dbReference type="NCBI Taxonomy" id="225359"/>
    <lineage>
        <taxon>Eukaryota</taxon>
        <taxon>Fungi</taxon>
        <taxon>Dikarya</taxon>
        <taxon>Ascomycota</taxon>
        <taxon>Pezizomycotina</taxon>
        <taxon>Leotiomycetes</taxon>
        <taxon>Erysiphales</taxon>
        <taxon>Erysiphaceae</taxon>
        <taxon>Erysiphe</taxon>
    </lineage>
</organism>
<evidence type="ECO:0000313" key="3">
    <source>
        <dbReference type="Proteomes" id="UP000237438"/>
    </source>
</evidence>
<dbReference type="InterPro" id="IPR005135">
    <property type="entry name" value="Endo/exonuclease/phosphatase"/>
</dbReference>
<gene>
    <name evidence="2" type="ORF">EPUL_000901</name>
</gene>
<evidence type="ECO:0000259" key="1">
    <source>
        <dbReference type="Pfam" id="PF14529"/>
    </source>
</evidence>
<keyword evidence="3" id="KW-1185">Reference proteome</keyword>
<dbReference type="InterPro" id="IPR036691">
    <property type="entry name" value="Endo/exonu/phosph_ase_sf"/>
</dbReference>
<evidence type="ECO:0000313" key="2">
    <source>
        <dbReference type="EMBL" id="POS86249.1"/>
    </source>
</evidence>
<dbReference type="SUPFAM" id="SSF56219">
    <property type="entry name" value="DNase I-like"/>
    <property type="match status" value="1"/>
</dbReference>
<name>A0A2S4PW31_9PEZI</name>
<accession>A0A2S4PW31</accession>
<dbReference type="GO" id="GO:0003824">
    <property type="term" value="F:catalytic activity"/>
    <property type="evidence" value="ECO:0007669"/>
    <property type="project" value="InterPro"/>
</dbReference>
<proteinExistence type="predicted"/>
<dbReference type="EMBL" id="PEDP01000370">
    <property type="protein sequence ID" value="POS86249.1"/>
    <property type="molecule type" value="Genomic_DNA"/>
</dbReference>